<organism evidence="2">
    <name type="scientific">freshwater metagenome</name>
    <dbReference type="NCBI Taxonomy" id="449393"/>
    <lineage>
        <taxon>unclassified sequences</taxon>
        <taxon>metagenomes</taxon>
        <taxon>ecological metagenomes</taxon>
    </lineage>
</organism>
<dbReference type="AlphaFoldDB" id="A0A6J6J9Y6"/>
<evidence type="ECO:0000313" key="2">
    <source>
        <dbReference type="EMBL" id="CAB4633384.1"/>
    </source>
</evidence>
<feature type="region of interest" description="Disordered" evidence="1">
    <location>
        <begin position="1"/>
        <end position="21"/>
    </location>
</feature>
<dbReference type="EMBL" id="CAEZVY010000002">
    <property type="protein sequence ID" value="CAB4633384.1"/>
    <property type="molecule type" value="Genomic_DNA"/>
</dbReference>
<accession>A0A6J6J9Y6</accession>
<proteinExistence type="predicted"/>
<gene>
    <name evidence="2" type="ORF">UFOPK2158_00018</name>
</gene>
<evidence type="ECO:0000256" key="1">
    <source>
        <dbReference type="SAM" id="MobiDB-lite"/>
    </source>
</evidence>
<sequence length="109" mass="12391">MRGQRAAENKSLTGRSHDTRADRLRVGGIDLYPHSDASRTSVYRCRYRTQGLRQDNVGATVEKTNHLTVSLDWHRGHRPLRGELHEGNAHFLGELASAGLDEPRDEFWV</sequence>
<reference evidence="2" key="1">
    <citation type="submission" date="2020-05" db="EMBL/GenBank/DDBJ databases">
        <authorList>
            <person name="Chiriac C."/>
            <person name="Salcher M."/>
            <person name="Ghai R."/>
            <person name="Kavagutti S V."/>
        </authorList>
    </citation>
    <scope>NUCLEOTIDE SEQUENCE</scope>
</reference>
<protein>
    <submittedName>
        <fullName evidence="2">Unannotated protein</fullName>
    </submittedName>
</protein>
<name>A0A6J6J9Y6_9ZZZZ</name>